<evidence type="ECO:0000256" key="2">
    <source>
        <dbReference type="ARBA" id="ARBA00022525"/>
    </source>
</evidence>
<feature type="domain" description="Aegyptin/gSG7 salivary protein-like four-helix bundle" evidence="5">
    <location>
        <begin position="91"/>
        <end position="205"/>
    </location>
</feature>
<comment type="subcellular location">
    <subcellularLocation>
        <location evidence="1">Secreted</location>
    </subcellularLocation>
</comment>
<keyword evidence="2" id="KW-0964">Secreted</keyword>
<organism evidence="6">
    <name type="scientific">Aedes albopictus</name>
    <name type="common">Asian tiger mosquito</name>
    <name type="synonym">Stegomyia albopicta</name>
    <dbReference type="NCBI Taxonomy" id="7160"/>
    <lineage>
        <taxon>Eukaryota</taxon>
        <taxon>Metazoa</taxon>
        <taxon>Ecdysozoa</taxon>
        <taxon>Arthropoda</taxon>
        <taxon>Hexapoda</taxon>
        <taxon>Insecta</taxon>
        <taxon>Pterygota</taxon>
        <taxon>Neoptera</taxon>
        <taxon>Endopterygota</taxon>
        <taxon>Diptera</taxon>
        <taxon>Nematocera</taxon>
        <taxon>Culicoidea</taxon>
        <taxon>Culicidae</taxon>
        <taxon>Culicinae</taxon>
        <taxon>Aedini</taxon>
        <taxon>Aedes</taxon>
        <taxon>Stegomyia</taxon>
    </lineage>
</organism>
<name>A0A1W7R7N6_AEDAL</name>
<feature type="signal peptide" evidence="4">
    <location>
        <begin position="1"/>
        <end position="19"/>
    </location>
</feature>
<dbReference type="VEuPathDB" id="VectorBase:AALF021499"/>
<dbReference type="Pfam" id="PF25001">
    <property type="entry name" value="Aegyptin_C"/>
    <property type="match status" value="1"/>
</dbReference>
<accession>A0A1W7R7N6</accession>
<evidence type="ECO:0000313" key="6">
    <source>
        <dbReference type="EMBL" id="JAV47172.1"/>
    </source>
</evidence>
<evidence type="ECO:0000256" key="3">
    <source>
        <dbReference type="SAM" id="MobiDB-lite"/>
    </source>
</evidence>
<protein>
    <submittedName>
        <fullName evidence="6">Putative 30 kDa salivary gland allergen</fullName>
    </submittedName>
</protein>
<keyword evidence="4" id="KW-0732">Signal</keyword>
<evidence type="ECO:0000256" key="1">
    <source>
        <dbReference type="ARBA" id="ARBA00004613"/>
    </source>
</evidence>
<evidence type="ECO:0000256" key="4">
    <source>
        <dbReference type="SAM" id="SignalP"/>
    </source>
</evidence>
<dbReference type="VEuPathDB" id="VectorBase:AALFPA_058975"/>
<feature type="region of interest" description="Disordered" evidence="3">
    <location>
        <begin position="23"/>
        <end position="97"/>
    </location>
</feature>
<dbReference type="AlphaFoldDB" id="A0A1W7R7N6"/>
<dbReference type="GO" id="GO:0005576">
    <property type="term" value="C:extracellular region"/>
    <property type="evidence" value="ECO:0007669"/>
    <property type="project" value="UniProtKB-SubCell"/>
</dbReference>
<feature type="compositionally biased region" description="Basic and acidic residues" evidence="3">
    <location>
        <begin position="52"/>
        <end position="63"/>
    </location>
</feature>
<sequence>MRSLLVLFAALCLVGFVLAKPIPEDDTEATTEEPKSEDAAEQTTAEDAGGSDGEKNDDEKPSDDAASNDQPRDVEGGEDGKESPKTEGEAKNDPQETYNKVIELLDQIKVDNVENGYERSELTSDLQTYLRNPIVDAIGTVGDFSKIADCFKSMGDEAKKAIEEELKAFKECTDKKESDAYQCSKNHSTVQGKIAKISSTINSCVVSKRA</sequence>
<feature type="compositionally biased region" description="Basic and acidic residues" evidence="3">
    <location>
        <begin position="70"/>
        <end position="94"/>
    </location>
</feature>
<feature type="chain" id="PRO_5013389258" evidence="4">
    <location>
        <begin position="20"/>
        <end position="210"/>
    </location>
</feature>
<reference evidence="6" key="1">
    <citation type="submission" date="2016-03" db="EMBL/GenBank/DDBJ databases">
        <title>RNAseq analyses of the sensorial organs of adult female Aedes albopictus.</title>
        <authorList>
            <person name="Fabrizio L."/>
            <person name="Ribeiro J.M."/>
            <person name="Arca B."/>
        </authorList>
    </citation>
    <scope>NUCLEOTIDE SEQUENCE</scope>
</reference>
<dbReference type="EMBL" id="GEHC01000473">
    <property type="protein sequence ID" value="JAV47172.1"/>
    <property type="molecule type" value="Transcribed_RNA"/>
</dbReference>
<dbReference type="VEuPathDB" id="VectorBase:AALC636_019889"/>
<proteinExistence type="predicted"/>
<evidence type="ECO:0000259" key="5">
    <source>
        <dbReference type="Pfam" id="PF25001"/>
    </source>
</evidence>
<dbReference type="InterPro" id="IPR056799">
    <property type="entry name" value="ALL3/gSG7_salivary-like_helix"/>
</dbReference>